<feature type="domain" description="Heterokaryon incompatibility" evidence="1">
    <location>
        <begin position="257"/>
        <end position="349"/>
    </location>
</feature>
<dbReference type="EMBL" id="JAAMPI010000072">
    <property type="protein sequence ID" value="KAF4636296.1"/>
    <property type="molecule type" value="Genomic_DNA"/>
</dbReference>
<evidence type="ECO:0000313" key="3">
    <source>
        <dbReference type="Proteomes" id="UP000566819"/>
    </source>
</evidence>
<dbReference type="InterPro" id="IPR010730">
    <property type="entry name" value="HET"/>
</dbReference>
<gene>
    <name evidence="2" type="ORF">G7Y89_g1777</name>
</gene>
<reference evidence="2 3" key="1">
    <citation type="submission" date="2020-03" db="EMBL/GenBank/DDBJ databases">
        <title>Draft Genome Sequence of Cudoniella acicularis.</title>
        <authorList>
            <person name="Buettner E."/>
            <person name="Kellner H."/>
        </authorList>
    </citation>
    <scope>NUCLEOTIDE SEQUENCE [LARGE SCALE GENOMIC DNA]</scope>
    <source>
        <strain evidence="2 3">DSM 108380</strain>
    </source>
</reference>
<keyword evidence="3" id="KW-1185">Reference proteome</keyword>
<dbReference type="Proteomes" id="UP000566819">
    <property type="component" value="Unassembled WGS sequence"/>
</dbReference>
<sequence length="789" mass="88844">MKPPERRLHGTSIGADRNLPRLQLEFDNGSPRKRPKFEVYEDARDIFTPRVLWWQVPVGREGLKTGVTHSPGAKCQICAMIFSNVSSSFVKSLHENQNDHKKALSFVYQLKGSGSQDQNPGTVLSVWISVGSRLLPMIQLAITSNEYRIPRAPPRAPPKARPWLKRISTFIEKPVDLTTTSSSEALDLAASWIRQCNQSHENCWQLRQTKPVFTQQTDLNQKQTYSLPTRLIDIGRIDGELKPRLCIPSKTAKPVPYITLSYRWGPSPAVLLTQESLPKLREKIPIHLLPKSNQDAIRITRFLGLRYLWIDALCIIQDLESDWNIESARMGDIYKNSYCTISASIGGEEGCFVERQPFQVNFRPSLPGRQIATPEKSPIGTTAAQSSVLQDLTSSKTLGARKPSGSDDDSLLFDFHPSLPGLKNNTLGHLSTAISAGQPSNIQNITSSNVLRVDRSSESDNESLLLTIRAIPNNPNLWATEVDASPLSRRAWTFQERLLSRRILHFTRSQVFWECSISKASETFPQLMPKNPDYILQKENHRQRITSLLDGTLTFEPFREHWDEIVEFYTDTISTRPEDKLVAISGLAKEILGDSNDSYYAGLWGKDFARTSLWYLQTPQKARLKDYRAPSWSWASVEGKAGHLASDSADNTSTPISQVRAIQTIGIDGSRCSTGQLKDGFCRILGPLRKCVRYEKRGPTHRLILDEMVSSHANDVDFFPDVFFKEMPARLACLPMLYTSCAFISGLVVEPTGKYSDEYRRVGAFRIDAESGERLFEDLGVEIVEVTII</sequence>
<accession>A0A8H4W7J8</accession>
<name>A0A8H4W7J8_9HELO</name>
<comment type="caution">
    <text evidence="2">The sequence shown here is derived from an EMBL/GenBank/DDBJ whole genome shotgun (WGS) entry which is preliminary data.</text>
</comment>
<dbReference type="PANTHER" id="PTHR33112:SF16">
    <property type="entry name" value="HETEROKARYON INCOMPATIBILITY DOMAIN-CONTAINING PROTEIN"/>
    <property type="match status" value="1"/>
</dbReference>
<evidence type="ECO:0000259" key="1">
    <source>
        <dbReference type="Pfam" id="PF06985"/>
    </source>
</evidence>
<dbReference type="Pfam" id="PF06985">
    <property type="entry name" value="HET"/>
    <property type="match status" value="1"/>
</dbReference>
<evidence type="ECO:0000313" key="2">
    <source>
        <dbReference type="EMBL" id="KAF4636296.1"/>
    </source>
</evidence>
<dbReference type="OrthoDB" id="5362512at2759"/>
<organism evidence="2 3">
    <name type="scientific">Cudoniella acicularis</name>
    <dbReference type="NCBI Taxonomy" id="354080"/>
    <lineage>
        <taxon>Eukaryota</taxon>
        <taxon>Fungi</taxon>
        <taxon>Dikarya</taxon>
        <taxon>Ascomycota</taxon>
        <taxon>Pezizomycotina</taxon>
        <taxon>Leotiomycetes</taxon>
        <taxon>Helotiales</taxon>
        <taxon>Tricladiaceae</taxon>
        <taxon>Cudoniella</taxon>
    </lineage>
</organism>
<protein>
    <recommendedName>
        <fullName evidence="1">Heterokaryon incompatibility domain-containing protein</fullName>
    </recommendedName>
</protein>
<proteinExistence type="predicted"/>
<dbReference type="AlphaFoldDB" id="A0A8H4W7J8"/>
<dbReference type="PANTHER" id="PTHR33112">
    <property type="entry name" value="DOMAIN PROTEIN, PUTATIVE-RELATED"/>
    <property type="match status" value="1"/>
</dbReference>